<feature type="region of interest" description="Disordered" evidence="1">
    <location>
        <begin position="17"/>
        <end position="74"/>
    </location>
</feature>
<name>A0AAV7UXR9_PLEWA</name>
<dbReference type="EMBL" id="JANPWB010000004">
    <property type="protein sequence ID" value="KAJ1193893.1"/>
    <property type="molecule type" value="Genomic_DNA"/>
</dbReference>
<gene>
    <name evidence="2" type="ORF">NDU88_003189</name>
</gene>
<protein>
    <submittedName>
        <fullName evidence="2">Uncharacterized protein</fullName>
    </submittedName>
</protein>
<accession>A0AAV7UXR9</accession>
<organism evidence="2 3">
    <name type="scientific">Pleurodeles waltl</name>
    <name type="common">Iberian ribbed newt</name>
    <dbReference type="NCBI Taxonomy" id="8319"/>
    <lineage>
        <taxon>Eukaryota</taxon>
        <taxon>Metazoa</taxon>
        <taxon>Chordata</taxon>
        <taxon>Craniata</taxon>
        <taxon>Vertebrata</taxon>
        <taxon>Euteleostomi</taxon>
        <taxon>Amphibia</taxon>
        <taxon>Batrachia</taxon>
        <taxon>Caudata</taxon>
        <taxon>Salamandroidea</taxon>
        <taxon>Salamandridae</taxon>
        <taxon>Pleurodelinae</taxon>
        <taxon>Pleurodeles</taxon>
    </lineage>
</organism>
<evidence type="ECO:0000313" key="3">
    <source>
        <dbReference type="Proteomes" id="UP001066276"/>
    </source>
</evidence>
<dbReference type="Proteomes" id="UP001066276">
    <property type="component" value="Chromosome 2_2"/>
</dbReference>
<evidence type="ECO:0000313" key="2">
    <source>
        <dbReference type="EMBL" id="KAJ1193893.1"/>
    </source>
</evidence>
<proteinExistence type="predicted"/>
<comment type="caution">
    <text evidence="2">The sequence shown here is derived from an EMBL/GenBank/DDBJ whole genome shotgun (WGS) entry which is preliminary data.</text>
</comment>
<reference evidence="2" key="1">
    <citation type="journal article" date="2022" name="bioRxiv">
        <title>Sequencing and chromosome-scale assembly of the giantPleurodeles waltlgenome.</title>
        <authorList>
            <person name="Brown T."/>
            <person name="Elewa A."/>
            <person name="Iarovenko S."/>
            <person name="Subramanian E."/>
            <person name="Araus A.J."/>
            <person name="Petzold A."/>
            <person name="Susuki M."/>
            <person name="Suzuki K.-i.T."/>
            <person name="Hayashi T."/>
            <person name="Toyoda A."/>
            <person name="Oliveira C."/>
            <person name="Osipova E."/>
            <person name="Leigh N.D."/>
            <person name="Simon A."/>
            <person name="Yun M.H."/>
        </authorList>
    </citation>
    <scope>NUCLEOTIDE SEQUENCE</scope>
    <source>
        <strain evidence="2">20211129_DDA</strain>
        <tissue evidence="2">Liver</tissue>
    </source>
</reference>
<keyword evidence="3" id="KW-1185">Reference proteome</keyword>
<evidence type="ECO:0000256" key="1">
    <source>
        <dbReference type="SAM" id="MobiDB-lite"/>
    </source>
</evidence>
<sequence>MAWKSRDGPVVEILAKDVSTRGGEGAAARGGSKSEQAPHSGIVEGWDLDGEDGSDVGGSVKERLHGTHRLAKRP</sequence>
<dbReference type="AlphaFoldDB" id="A0AAV7UXR9"/>